<organism evidence="1 2">
    <name type="scientific">Brassica cretica</name>
    <name type="common">Mustard</name>
    <dbReference type="NCBI Taxonomy" id="69181"/>
    <lineage>
        <taxon>Eukaryota</taxon>
        <taxon>Viridiplantae</taxon>
        <taxon>Streptophyta</taxon>
        <taxon>Embryophyta</taxon>
        <taxon>Tracheophyta</taxon>
        <taxon>Spermatophyta</taxon>
        <taxon>Magnoliopsida</taxon>
        <taxon>eudicotyledons</taxon>
        <taxon>Gunneridae</taxon>
        <taxon>Pentapetalae</taxon>
        <taxon>rosids</taxon>
        <taxon>malvids</taxon>
        <taxon>Brassicales</taxon>
        <taxon>Brassicaceae</taxon>
        <taxon>Brassiceae</taxon>
        <taxon>Brassica</taxon>
    </lineage>
</organism>
<dbReference type="EMBL" id="QGKV02001507">
    <property type="protein sequence ID" value="KAF3533886.1"/>
    <property type="molecule type" value="Genomic_DNA"/>
</dbReference>
<protein>
    <submittedName>
        <fullName evidence="1">Uncharacterized protein</fullName>
    </submittedName>
</protein>
<evidence type="ECO:0000313" key="2">
    <source>
        <dbReference type="Proteomes" id="UP000266723"/>
    </source>
</evidence>
<reference evidence="1 2" key="1">
    <citation type="journal article" date="2020" name="BMC Genomics">
        <title>Intraspecific diversification of the crop wild relative Brassica cretica Lam. using demographic model selection.</title>
        <authorList>
            <person name="Kioukis A."/>
            <person name="Michalopoulou V.A."/>
            <person name="Briers L."/>
            <person name="Pirintsos S."/>
            <person name="Studholme D.J."/>
            <person name="Pavlidis P."/>
            <person name="Sarris P.F."/>
        </authorList>
    </citation>
    <scope>NUCLEOTIDE SEQUENCE [LARGE SCALE GENOMIC DNA]</scope>
    <source>
        <strain evidence="2">cv. PFS-1207/04</strain>
    </source>
</reference>
<keyword evidence="2" id="KW-1185">Reference proteome</keyword>
<comment type="caution">
    <text evidence="1">The sequence shown here is derived from an EMBL/GenBank/DDBJ whole genome shotgun (WGS) entry which is preliminary data.</text>
</comment>
<name>A0ABQ7BP33_BRACR</name>
<sequence>MDVRSEPTQARSDKLSPPKLRLQVRFAAGELWHTRILTGLTNHTSRFSSPMEPVPCPPPLPPTRNYTSNGIVLVSCNGGLNQMRLPKRFTTKYGYQMFQMPHVSWSDDNYYLKQVPVANNREAEEVPEGDGTDNTCGEDMRKKVMKSKTSCDRACLLFNAGSEETVVWRWQRKLAVVVGAEKE</sequence>
<accession>A0ABQ7BP33</accession>
<proteinExistence type="predicted"/>
<gene>
    <name evidence="1" type="ORF">DY000_02037861</name>
</gene>
<evidence type="ECO:0000313" key="1">
    <source>
        <dbReference type="EMBL" id="KAF3533886.1"/>
    </source>
</evidence>
<dbReference type="Proteomes" id="UP000266723">
    <property type="component" value="Unassembled WGS sequence"/>
</dbReference>